<comment type="caution">
    <text evidence="2">The sequence shown here is derived from an EMBL/GenBank/DDBJ whole genome shotgun (WGS) entry which is preliminary data.</text>
</comment>
<gene>
    <name evidence="2" type="ORF">K460DRAFT_248635</name>
</gene>
<dbReference type="RefSeq" id="XP_040789470.1">
    <property type="nucleotide sequence ID" value="XM_040927367.1"/>
</dbReference>
<dbReference type="InterPro" id="IPR029063">
    <property type="entry name" value="SAM-dependent_MTases_sf"/>
</dbReference>
<evidence type="ECO:0000259" key="1">
    <source>
        <dbReference type="Pfam" id="PF13649"/>
    </source>
</evidence>
<dbReference type="EMBL" id="ML976615">
    <property type="protein sequence ID" value="KAF1846907.1"/>
    <property type="molecule type" value="Genomic_DNA"/>
</dbReference>
<dbReference type="AlphaFoldDB" id="A0A9P4LA16"/>
<dbReference type="InterPro" id="IPR041698">
    <property type="entry name" value="Methyltransf_25"/>
</dbReference>
<organism evidence="2 3">
    <name type="scientific">Cucurbitaria berberidis CBS 394.84</name>
    <dbReference type="NCBI Taxonomy" id="1168544"/>
    <lineage>
        <taxon>Eukaryota</taxon>
        <taxon>Fungi</taxon>
        <taxon>Dikarya</taxon>
        <taxon>Ascomycota</taxon>
        <taxon>Pezizomycotina</taxon>
        <taxon>Dothideomycetes</taxon>
        <taxon>Pleosporomycetidae</taxon>
        <taxon>Pleosporales</taxon>
        <taxon>Pleosporineae</taxon>
        <taxon>Cucurbitariaceae</taxon>
        <taxon>Cucurbitaria</taxon>
    </lineage>
</organism>
<name>A0A9P4LA16_9PLEO</name>
<protein>
    <recommendedName>
        <fullName evidence="1">Methyltransferase domain-containing protein</fullName>
    </recommendedName>
</protein>
<keyword evidence="3" id="KW-1185">Reference proteome</keyword>
<dbReference type="SUPFAM" id="SSF53335">
    <property type="entry name" value="S-adenosyl-L-methionine-dependent methyltransferases"/>
    <property type="match status" value="1"/>
</dbReference>
<reference evidence="2" key="1">
    <citation type="submission" date="2020-01" db="EMBL/GenBank/DDBJ databases">
        <authorList>
            <consortium name="DOE Joint Genome Institute"/>
            <person name="Haridas S."/>
            <person name="Albert R."/>
            <person name="Binder M."/>
            <person name="Bloem J."/>
            <person name="Labutti K."/>
            <person name="Salamov A."/>
            <person name="Andreopoulos B."/>
            <person name="Baker S.E."/>
            <person name="Barry K."/>
            <person name="Bills G."/>
            <person name="Bluhm B.H."/>
            <person name="Cannon C."/>
            <person name="Castanera R."/>
            <person name="Culley D.E."/>
            <person name="Daum C."/>
            <person name="Ezra D."/>
            <person name="Gonzalez J.B."/>
            <person name="Henrissat B."/>
            <person name="Kuo A."/>
            <person name="Liang C."/>
            <person name="Lipzen A."/>
            <person name="Lutzoni F."/>
            <person name="Magnuson J."/>
            <person name="Mondo S."/>
            <person name="Nolan M."/>
            <person name="Ohm R."/>
            <person name="Pangilinan J."/>
            <person name="Park H.-J."/>
            <person name="Ramirez L."/>
            <person name="Alfaro M."/>
            <person name="Sun H."/>
            <person name="Tritt A."/>
            <person name="Yoshinaga Y."/>
            <person name="Zwiers L.-H."/>
            <person name="Turgeon B.G."/>
            <person name="Goodwin S.B."/>
            <person name="Spatafora J.W."/>
            <person name="Crous P.W."/>
            <person name="Grigoriev I.V."/>
        </authorList>
    </citation>
    <scope>NUCLEOTIDE SEQUENCE</scope>
    <source>
        <strain evidence="2">CBS 394.84</strain>
    </source>
</reference>
<evidence type="ECO:0000313" key="2">
    <source>
        <dbReference type="EMBL" id="KAF1846907.1"/>
    </source>
</evidence>
<dbReference type="CDD" id="cd02440">
    <property type="entry name" value="AdoMet_MTases"/>
    <property type="match status" value="1"/>
</dbReference>
<evidence type="ECO:0000313" key="3">
    <source>
        <dbReference type="Proteomes" id="UP000800039"/>
    </source>
</evidence>
<feature type="non-terminal residue" evidence="2">
    <location>
        <position position="184"/>
    </location>
</feature>
<dbReference type="GeneID" id="63844620"/>
<dbReference type="OrthoDB" id="2013972at2759"/>
<dbReference type="Pfam" id="PF13649">
    <property type="entry name" value="Methyltransf_25"/>
    <property type="match status" value="1"/>
</dbReference>
<dbReference type="Proteomes" id="UP000800039">
    <property type="component" value="Unassembled WGS sequence"/>
</dbReference>
<dbReference type="Gene3D" id="3.40.50.150">
    <property type="entry name" value="Vaccinia Virus protein VP39"/>
    <property type="match status" value="1"/>
</dbReference>
<accession>A0A9P4LA16</accession>
<sequence>GKVTSEFAAHNLTLLSPIPSGSIIHDNACGSGTVSRHILSASPPPEVKIHATDMDQVFIDVLQSDVLKNGWPIEVLNERSESLLSFYDDYFTHSITNIAIFFTSSGGLDGTREIYRTLQPGGTAVVNCWEAVTWLLPIKLVHDATRPGKPFFAPPLQWSDGKQIQKIMADAGFKKENTRVERSE</sequence>
<proteinExistence type="predicted"/>
<feature type="non-terminal residue" evidence="2">
    <location>
        <position position="1"/>
    </location>
</feature>
<feature type="domain" description="Methyltransferase" evidence="1">
    <location>
        <begin position="25"/>
        <end position="122"/>
    </location>
</feature>